<protein>
    <submittedName>
        <fullName evidence="2">Competence type IV pilus minor pilin ComGF</fullName>
    </submittedName>
</protein>
<dbReference type="RefSeq" id="WP_341985589.1">
    <property type="nucleotide sequence ID" value="NZ_JBBYAF010000042.1"/>
</dbReference>
<keyword evidence="1" id="KW-0472">Membrane</keyword>
<evidence type="ECO:0000256" key="1">
    <source>
        <dbReference type="SAM" id="Phobius"/>
    </source>
</evidence>
<dbReference type="EMBL" id="JBBYAF010000042">
    <property type="protein sequence ID" value="MEL3974071.1"/>
    <property type="molecule type" value="Genomic_DNA"/>
</dbReference>
<name>A0ABU9KD87_9BACI</name>
<accession>A0ABU9KD87</accession>
<dbReference type="InterPro" id="IPR016977">
    <property type="entry name" value="ComGF"/>
</dbReference>
<evidence type="ECO:0000313" key="2">
    <source>
        <dbReference type="EMBL" id="MEL3974071.1"/>
    </source>
</evidence>
<proteinExistence type="predicted"/>
<evidence type="ECO:0000313" key="3">
    <source>
        <dbReference type="Proteomes" id="UP001389717"/>
    </source>
</evidence>
<dbReference type="Proteomes" id="UP001389717">
    <property type="component" value="Unassembled WGS sequence"/>
</dbReference>
<keyword evidence="3" id="KW-1185">Reference proteome</keyword>
<dbReference type="NCBIfam" id="NF041002">
    <property type="entry name" value="pilin_ComGF"/>
    <property type="match status" value="1"/>
</dbReference>
<sequence length="149" mass="17138">MKFACLNNKGFTLLDAMLSFLVFSIISLGFPLVIKGFETIQKESVPPRYYEWNLFSQSLRTELRGGSNFLISSGAVSYVSRGETINYERYQDSIRRQVDERGHEVVLQGVDSFEISEVPQGIRIDVIFEEGEIVESEFYYYKEKAPQLP</sequence>
<comment type="caution">
    <text evidence="2">The sequence shown here is derived from an EMBL/GenBank/DDBJ whole genome shotgun (WGS) entry which is preliminary data.</text>
</comment>
<feature type="transmembrane region" description="Helical" evidence="1">
    <location>
        <begin position="16"/>
        <end position="34"/>
    </location>
</feature>
<gene>
    <name evidence="2" type="primary">comGF</name>
    <name evidence="2" type="ORF">AAEO50_17445</name>
</gene>
<keyword evidence="1" id="KW-1133">Transmembrane helix</keyword>
<keyword evidence="1" id="KW-0812">Transmembrane</keyword>
<dbReference type="Pfam" id="PF15980">
    <property type="entry name" value="ComGF"/>
    <property type="match status" value="1"/>
</dbReference>
<organism evidence="2 3">
    <name type="scientific">Rossellomorea oryzaecorticis</name>
    <dbReference type="NCBI Taxonomy" id="1396505"/>
    <lineage>
        <taxon>Bacteria</taxon>
        <taxon>Bacillati</taxon>
        <taxon>Bacillota</taxon>
        <taxon>Bacilli</taxon>
        <taxon>Bacillales</taxon>
        <taxon>Bacillaceae</taxon>
        <taxon>Rossellomorea</taxon>
    </lineage>
</organism>
<reference evidence="2 3" key="1">
    <citation type="submission" date="2024-04" db="EMBL/GenBank/DDBJ databases">
        <title>Bacillus oryzaecorticis sp. nov., a moderately halophilic bacterium isolated from rice husks.</title>
        <authorList>
            <person name="Zhu H.-S."/>
        </authorList>
    </citation>
    <scope>NUCLEOTIDE SEQUENCE [LARGE SCALE GENOMIC DNA]</scope>
    <source>
        <strain evidence="2 3">ZC255</strain>
    </source>
</reference>